<dbReference type="RefSeq" id="WP_256764504.1">
    <property type="nucleotide sequence ID" value="NZ_JANIGO010000003.1"/>
</dbReference>
<keyword evidence="3" id="KW-1185">Reference proteome</keyword>
<dbReference type="InterPro" id="IPR041854">
    <property type="entry name" value="BFD-like_2Fe2S-bd_dom_sf"/>
</dbReference>
<accession>A0ABT1WGT4</accession>
<name>A0ABT1WGT4_9BURK</name>
<comment type="caution">
    <text evidence="2">The sequence shown here is derived from an EMBL/GenBank/DDBJ whole genome shotgun (WGS) entry which is preliminary data.</text>
</comment>
<dbReference type="InterPro" id="IPR007419">
    <property type="entry name" value="BFD-like_2Fe2S-bd_dom"/>
</dbReference>
<evidence type="ECO:0000259" key="1">
    <source>
        <dbReference type="Pfam" id="PF04324"/>
    </source>
</evidence>
<dbReference type="Pfam" id="PF04324">
    <property type="entry name" value="Fer2_BFD"/>
    <property type="match status" value="1"/>
</dbReference>
<sequence length="68" mass="6990">MIVCICANVSDRAIAQAVREGCQSVDDITMKTGACSGCGQCRGHCQAELQAHAAVVQAKALTEHCAVG</sequence>
<protein>
    <submittedName>
        <fullName evidence="2">(2Fe-2S)-binding protein</fullName>
    </submittedName>
</protein>
<evidence type="ECO:0000313" key="3">
    <source>
        <dbReference type="Proteomes" id="UP001204142"/>
    </source>
</evidence>
<proteinExistence type="predicted"/>
<feature type="domain" description="BFD-like [2Fe-2S]-binding" evidence="1">
    <location>
        <begin position="2"/>
        <end position="47"/>
    </location>
</feature>
<gene>
    <name evidence="2" type="ORF">NQT62_09625</name>
</gene>
<dbReference type="Gene3D" id="1.10.10.1100">
    <property type="entry name" value="BFD-like [2Fe-2S]-binding domain"/>
    <property type="match status" value="1"/>
</dbReference>
<reference evidence="2 3" key="1">
    <citation type="submission" date="2022-07" db="EMBL/GenBank/DDBJ databases">
        <authorList>
            <person name="Xamxidin M."/>
            <person name="Wu M."/>
        </authorList>
    </citation>
    <scope>NUCLEOTIDE SEQUENCE [LARGE SCALE GENOMIC DNA]</scope>
    <source>
        <strain evidence="2 3">NBRC 111650</strain>
    </source>
</reference>
<organism evidence="2 3">
    <name type="scientific">Limnobacter humi</name>
    <dbReference type="NCBI Taxonomy" id="1778671"/>
    <lineage>
        <taxon>Bacteria</taxon>
        <taxon>Pseudomonadati</taxon>
        <taxon>Pseudomonadota</taxon>
        <taxon>Betaproteobacteria</taxon>
        <taxon>Burkholderiales</taxon>
        <taxon>Burkholderiaceae</taxon>
        <taxon>Limnobacter</taxon>
    </lineage>
</organism>
<dbReference type="Proteomes" id="UP001204142">
    <property type="component" value="Unassembled WGS sequence"/>
</dbReference>
<evidence type="ECO:0000313" key="2">
    <source>
        <dbReference type="EMBL" id="MCQ8896690.1"/>
    </source>
</evidence>
<dbReference type="EMBL" id="JANIGO010000003">
    <property type="protein sequence ID" value="MCQ8896690.1"/>
    <property type="molecule type" value="Genomic_DNA"/>
</dbReference>